<gene>
    <name evidence="1" type="ORF">CWS01_14405</name>
</gene>
<reference evidence="1 2" key="1">
    <citation type="journal article" date="2003" name="Int. J. Syst. Evol. Microbiol.">
        <title>Bacillus nealsonii sp. nov., isolated from a spacecraft-assembly facility, whose spores are gamma-radiation resistant.</title>
        <authorList>
            <person name="Venkateswaran K."/>
            <person name="Kempf M."/>
            <person name="Chen F."/>
            <person name="Satomi M."/>
            <person name="Nicholson W."/>
            <person name="Kern R."/>
        </authorList>
    </citation>
    <scope>NUCLEOTIDE SEQUENCE [LARGE SCALE GENOMIC DNA]</scope>
    <source>
        <strain evidence="1 2">FO-92</strain>
    </source>
</reference>
<evidence type="ECO:0000313" key="2">
    <source>
        <dbReference type="Proteomes" id="UP000233375"/>
    </source>
</evidence>
<proteinExistence type="predicted"/>
<dbReference type="OrthoDB" id="2628344at2"/>
<protein>
    <submittedName>
        <fullName evidence="1">Uncharacterized protein</fullName>
    </submittedName>
</protein>
<sequence length="101" mass="12264">MIIRIEFCYEADTEYMICPAKVGKNIRQLQHDFDKWLYDKNNNHPYWEIVHVDEDGNKKYGVYFNAEAFVYWMNNRKFKKGKKVARLIESPNKPPKKTIRF</sequence>
<dbReference type="Proteomes" id="UP000233375">
    <property type="component" value="Unassembled WGS sequence"/>
</dbReference>
<comment type="caution">
    <text evidence="1">The sequence shown here is derived from an EMBL/GenBank/DDBJ whole genome shotgun (WGS) entry which is preliminary data.</text>
</comment>
<evidence type="ECO:0000313" key="1">
    <source>
        <dbReference type="EMBL" id="PKG22871.1"/>
    </source>
</evidence>
<keyword evidence="2" id="KW-1185">Reference proteome</keyword>
<dbReference type="AlphaFoldDB" id="A0A2N0Z035"/>
<name>A0A2N0Z035_9BACI</name>
<accession>A0A2N0Z035</accession>
<organism evidence="1 2">
    <name type="scientific">Niallia nealsonii</name>
    <dbReference type="NCBI Taxonomy" id="115979"/>
    <lineage>
        <taxon>Bacteria</taxon>
        <taxon>Bacillati</taxon>
        <taxon>Bacillota</taxon>
        <taxon>Bacilli</taxon>
        <taxon>Bacillales</taxon>
        <taxon>Bacillaceae</taxon>
        <taxon>Niallia</taxon>
    </lineage>
</organism>
<dbReference type="EMBL" id="PISE01000031">
    <property type="protein sequence ID" value="PKG22871.1"/>
    <property type="molecule type" value="Genomic_DNA"/>
</dbReference>
<dbReference type="RefSeq" id="WP_101177892.1">
    <property type="nucleotide sequence ID" value="NZ_PISE01000031.1"/>
</dbReference>